<accession>A0A8J8P0M9</accession>
<protein>
    <submittedName>
        <fullName evidence="1">Uncharacterized protein</fullName>
    </submittedName>
</protein>
<sequence>MRFQRSLSSRATTTFGQEELIIILIILIKCLAHQAKINLLRVMKSLMKSNLFHQQRLILLPNNWQSISPS</sequence>
<dbReference type="Proteomes" id="UP000785679">
    <property type="component" value="Unassembled WGS sequence"/>
</dbReference>
<evidence type="ECO:0000313" key="2">
    <source>
        <dbReference type="Proteomes" id="UP000785679"/>
    </source>
</evidence>
<comment type="caution">
    <text evidence="1">The sequence shown here is derived from an EMBL/GenBank/DDBJ whole genome shotgun (WGS) entry which is preliminary data.</text>
</comment>
<proteinExistence type="predicted"/>
<name>A0A8J8P0M9_HALGN</name>
<gene>
    <name evidence="1" type="ORF">FGO68_gene6191</name>
</gene>
<organism evidence="1 2">
    <name type="scientific">Halteria grandinella</name>
    <dbReference type="NCBI Taxonomy" id="5974"/>
    <lineage>
        <taxon>Eukaryota</taxon>
        <taxon>Sar</taxon>
        <taxon>Alveolata</taxon>
        <taxon>Ciliophora</taxon>
        <taxon>Intramacronucleata</taxon>
        <taxon>Spirotrichea</taxon>
        <taxon>Stichotrichia</taxon>
        <taxon>Sporadotrichida</taxon>
        <taxon>Halteriidae</taxon>
        <taxon>Halteria</taxon>
    </lineage>
</organism>
<evidence type="ECO:0000313" key="1">
    <source>
        <dbReference type="EMBL" id="TNV85246.1"/>
    </source>
</evidence>
<dbReference type="AlphaFoldDB" id="A0A8J8P0M9"/>
<keyword evidence="2" id="KW-1185">Reference proteome</keyword>
<dbReference type="EMBL" id="RRYP01001994">
    <property type="protein sequence ID" value="TNV85246.1"/>
    <property type="molecule type" value="Genomic_DNA"/>
</dbReference>
<reference evidence="1" key="1">
    <citation type="submission" date="2019-06" db="EMBL/GenBank/DDBJ databases">
        <authorList>
            <person name="Zheng W."/>
        </authorList>
    </citation>
    <scope>NUCLEOTIDE SEQUENCE</scope>
    <source>
        <strain evidence="1">QDHG01</strain>
    </source>
</reference>